<evidence type="ECO:0000256" key="8">
    <source>
        <dbReference type="ARBA" id="ARBA00023032"/>
    </source>
</evidence>
<dbReference type="InterPro" id="IPR050480">
    <property type="entry name" value="CysZ-like"/>
</dbReference>
<evidence type="ECO:0000256" key="10">
    <source>
        <dbReference type="SAM" id="MobiDB-lite"/>
    </source>
</evidence>
<keyword evidence="9 11" id="KW-0472">Membrane</keyword>
<reference evidence="12 13" key="1">
    <citation type="submission" date="2023-08" db="EMBL/GenBank/DDBJ databases">
        <authorList>
            <person name="Girao M."/>
            <person name="Carvalho M.F."/>
        </authorList>
    </citation>
    <scope>NUCLEOTIDE SEQUENCE [LARGE SCALE GENOMIC DNA]</scope>
    <source>
        <strain evidence="12 13">CT-R113</strain>
    </source>
</reference>
<evidence type="ECO:0000256" key="3">
    <source>
        <dbReference type="ARBA" id="ARBA00022475"/>
    </source>
</evidence>
<dbReference type="Pfam" id="PF07264">
    <property type="entry name" value="EI24"/>
    <property type="match status" value="1"/>
</dbReference>
<protein>
    <submittedName>
        <fullName evidence="12">EI24 domain-containing protein</fullName>
    </submittedName>
</protein>
<sequence length="330" mass="34109">MANPVREFFGGVGVLARGFALLLRKPRLFLLGALPALITSLVFLGLLVLLVVNLVDLAAWATPFSDDWDPVWQGLVRGALSVGILAGTILLMVVTFTTVTLTLGAPVYDKITELVEEELGNAPEDPDEPLMASMWRAVRQSLAIVAVSVLVSVLVLVIGFVPLAGQVLGPVLAALLGGWLLAIELLASAFDRRRLTTIRDRRQHMAKRRMRVLGFAVPTYLLLAIPFVAVVVFPAATAAGAILTRDLVPAGPAGIPGGPKGRGDRVGPGGPGAPGGALPGGPDGSPYAGGPLPEGVRPAGRAEPGGQGRPGSQHSQANPEHQGPHGPASG</sequence>
<feature type="transmembrane region" description="Helical" evidence="11">
    <location>
        <begin position="75"/>
        <end position="103"/>
    </location>
</feature>
<organism evidence="12 13">
    <name type="scientific">Nocardiopsis codii</name>
    <dbReference type="NCBI Taxonomy" id="3065942"/>
    <lineage>
        <taxon>Bacteria</taxon>
        <taxon>Bacillati</taxon>
        <taxon>Actinomycetota</taxon>
        <taxon>Actinomycetes</taxon>
        <taxon>Streptosporangiales</taxon>
        <taxon>Nocardiopsidaceae</taxon>
        <taxon>Nocardiopsis</taxon>
    </lineage>
</organism>
<keyword evidence="8" id="KW-0764">Sulfate transport</keyword>
<gene>
    <name evidence="12" type="ORF">Q8791_11150</name>
</gene>
<feature type="region of interest" description="Disordered" evidence="10">
    <location>
        <begin position="254"/>
        <end position="330"/>
    </location>
</feature>
<keyword evidence="2" id="KW-0813">Transport</keyword>
<keyword evidence="6 11" id="KW-0812">Transmembrane</keyword>
<dbReference type="Proteomes" id="UP001356095">
    <property type="component" value="Unassembled WGS sequence"/>
</dbReference>
<dbReference type="EMBL" id="JAUZMY010000009">
    <property type="protein sequence ID" value="MEE2037778.1"/>
    <property type="molecule type" value="Genomic_DNA"/>
</dbReference>
<keyword evidence="5" id="KW-0028">Amino-acid biosynthesis</keyword>
<dbReference type="PANTHER" id="PTHR37468:SF1">
    <property type="entry name" value="SULFATE TRANSPORTER CYSZ"/>
    <property type="match status" value="1"/>
</dbReference>
<feature type="compositionally biased region" description="Gly residues" evidence="10">
    <location>
        <begin position="254"/>
        <end position="283"/>
    </location>
</feature>
<evidence type="ECO:0000313" key="13">
    <source>
        <dbReference type="Proteomes" id="UP001356095"/>
    </source>
</evidence>
<keyword evidence="7 11" id="KW-1133">Transmembrane helix</keyword>
<feature type="transmembrane region" description="Helical" evidence="11">
    <location>
        <begin position="28"/>
        <end position="55"/>
    </location>
</feature>
<keyword evidence="13" id="KW-1185">Reference proteome</keyword>
<dbReference type="InterPro" id="IPR059112">
    <property type="entry name" value="CysZ/EI24"/>
</dbReference>
<evidence type="ECO:0000256" key="5">
    <source>
        <dbReference type="ARBA" id="ARBA00022605"/>
    </source>
</evidence>
<comment type="subcellular location">
    <subcellularLocation>
        <location evidence="1">Membrane</location>
        <topology evidence="1">Multi-pass membrane protein</topology>
    </subcellularLocation>
</comment>
<evidence type="ECO:0000256" key="9">
    <source>
        <dbReference type="ARBA" id="ARBA00023136"/>
    </source>
</evidence>
<feature type="transmembrane region" description="Helical" evidence="11">
    <location>
        <begin position="141"/>
        <end position="161"/>
    </location>
</feature>
<feature type="transmembrane region" description="Helical" evidence="11">
    <location>
        <begin position="167"/>
        <end position="191"/>
    </location>
</feature>
<evidence type="ECO:0000313" key="12">
    <source>
        <dbReference type="EMBL" id="MEE2037778.1"/>
    </source>
</evidence>
<evidence type="ECO:0000256" key="6">
    <source>
        <dbReference type="ARBA" id="ARBA00022692"/>
    </source>
</evidence>
<comment type="caution">
    <text evidence="12">The sequence shown here is derived from an EMBL/GenBank/DDBJ whole genome shotgun (WGS) entry which is preliminary data.</text>
</comment>
<feature type="transmembrane region" description="Helical" evidence="11">
    <location>
        <begin position="212"/>
        <end position="236"/>
    </location>
</feature>
<dbReference type="RefSeq" id="WP_330091572.1">
    <property type="nucleotide sequence ID" value="NZ_JAUZMY010000009.1"/>
</dbReference>
<keyword evidence="3" id="KW-1003">Cell membrane</keyword>
<feature type="compositionally biased region" description="Polar residues" evidence="10">
    <location>
        <begin position="310"/>
        <end position="319"/>
    </location>
</feature>
<keyword evidence="4" id="KW-0997">Cell inner membrane</keyword>
<evidence type="ECO:0000256" key="1">
    <source>
        <dbReference type="ARBA" id="ARBA00004141"/>
    </source>
</evidence>
<evidence type="ECO:0000256" key="11">
    <source>
        <dbReference type="SAM" id="Phobius"/>
    </source>
</evidence>
<dbReference type="PANTHER" id="PTHR37468">
    <property type="entry name" value="SULFATE TRANSPORTER CYSZ"/>
    <property type="match status" value="1"/>
</dbReference>
<evidence type="ECO:0000256" key="2">
    <source>
        <dbReference type="ARBA" id="ARBA00022448"/>
    </source>
</evidence>
<proteinExistence type="predicted"/>
<name>A0ABU7K697_9ACTN</name>
<evidence type="ECO:0000256" key="4">
    <source>
        <dbReference type="ARBA" id="ARBA00022519"/>
    </source>
</evidence>
<evidence type="ECO:0000256" key="7">
    <source>
        <dbReference type="ARBA" id="ARBA00022989"/>
    </source>
</evidence>
<accession>A0ABU7K697</accession>